<feature type="transmembrane region" description="Helical" evidence="1">
    <location>
        <begin position="140"/>
        <end position="159"/>
    </location>
</feature>
<comment type="caution">
    <text evidence="3">The sequence shown here is derived from an EMBL/GenBank/DDBJ whole genome shotgun (WGS) entry which is preliminary data.</text>
</comment>
<accession>A0A9W8JTP0</accession>
<dbReference type="Pfam" id="PF20151">
    <property type="entry name" value="DUF6533"/>
    <property type="match status" value="1"/>
</dbReference>
<dbReference type="Proteomes" id="UP001148786">
    <property type="component" value="Unassembled WGS sequence"/>
</dbReference>
<reference evidence="3" key="1">
    <citation type="submission" date="2022-07" db="EMBL/GenBank/DDBJ databases">
        <title>Genome Sequence of Agrocybe chaxingu.</title>
        <authorList>
            <person name="Buettner E."/>
        </authorList>
    </citation>
    <scope>NUCLEOTIDE SEQUENCE</scope>
    <source>
        <strain evidence="3">MP-N11</strain>
    </source>
</reference>
<name>A0A9W8JTP0_9AGAR</name>
<proteinExistence type="predicted"/>
<keyword evidence="1" id="KW-0472">Membrane</keyword>
<feature type="transmembrane region" description="Helical" evidence="1">
    <location>
        <begin position="59"/>
        <end position="82"/>
    </location>
</feature>
<dbReference type="InterPro" id="IPR045340">
    <property type="entry name" value="DUF6533"/>
</dbReference>
<feature type="transmembrane region" description="Helical" evidence="1">
    <location>
        <begin position="21"/>
        <end position="39"/>
    </location>
</feature>
<feature type="domain" description="DUF6533" evidence="2">
    <location>
        <begin position="21"/>
        <end position="63"/>
    </location>
</feature>
<dbReference type="OrthoDB" id="3349377at2759"/>
<feature type="transmembrane region" description="Helical" evidence="1">
    <location>
        <begin position="171"/>
        <end position="192"/>
    </location>
</feature>
<protein>
    <recommendedName>
        <fullName evidence="2">DUF6533 domain-containing protein</fullName>
    </recommendedName>
</protein>
<dbReference type="EMBL" id="JANKHO010001448">
    <property type="protein sequence ID" value="KAJ3501359.1"/>
    <property type="molecule type" value="Genomic_DNA"/>
</dbReference>
<keyword evidence="1" id="KW-0812">Transmembrane</keyword>
<organism evidence="3 4">
    <name type="scientific">Agrocybe chaxingu</name>
    <dbReference type="NCBI Taxonomy" id="84603"/>
    <lineage>
        <taxon>Eukaryota</taxon>
        <taxon>Fungi</taxon>
        <taxon>Dikarya</taxon>
        <taxon>Basidiomycota</taxon>
        <taxon>Agaricomycotina</taxon>
        <taxon>Agaricomycetes</taxon>
        <taxon>Agaricomycetidae</taxon>
        <taxon>Agaricales</taxon>
        <taxon>Agaricineae</taxon>
        <taxon>Strophariaceae</taxon>
        <taxon>Agrocybe</taxon>
    </lineage>
</organism>
<feature type="transmembrane region" description="Helical" evidence="1">
    <location>
        <begin position="89"/>
        <end position="111"/>
    </location>
</feature>
<evidence type="ECO:0000313" key="3">
    <source>
        <dbReference type="EMBL" id="KAJ3501359.1"/>
    </source>
</evidence>
<keyword evidence="4" id="KW-1185">Reference proteome</keyword>
<keyword evidence="1" id="KW-1133">Transmembrane helix</keyword>
<evidence type="ECO:0000259" key="2">
    <source>
        <dbReference type="Pfam" id="PF20151"/>
    </source>
</evidence>
<evidence type="ECO:0000256" key="1">
    <source>
        <dbReference type="SAM" id="Phobius"/>
    </source>
</evidence>
<gene>
    <name evidence="3" type="ORF">NLJ89_g9372</name>
</gene>
<dbReference type="AlphaFoldDB" id="A0A9W8JTP0"/>
<sequence length="222" mass="25469">MDPVVLVENLRVLTVIKRIDLAATVVFLWDYLLTLGMEVEHIWASKWTIVKVLFLIQRYIPFIDIMGLGMYTVLCLRVWVVWNRKKSMAFLLAILFAGSWIPAIALLMVFVKTIKYMALPPPFLGCIVAAADESSSFEFFLVWDTVMLLLMLTATLRSYQRSGRTALFKIVYGEGIIYYFYLFLISLINIILNHNNSIPIAYRFIAVSYVDIPTPFSQGCVN</sequence>
<evidence type="ECO:0000313" key="4">
    <source>
        <dbReference type="Proteomes" id="UP001148786"/>
    </source>
</evidence>